<keyword evidence="3" id="KW-1185">Reference proteome</keyword>
<dbReference type="RefSeq" id="WP_218163064.1">
    <property type="nucleotide sequence ID" value="NZ_FOUY01000109.1"/>
</dbReference>
<reference evidence="2 3" key="1">
    <citation type="submission" date="2016-10" db="EMBL/GenBank/DDBJ databases">
        <authorList>
            <person name="de Groot N.N."/>
        </authorList>
    </citation>
    <scope>NUCLEOTIDE SEQUENCE [LARGE SCALE GENOMIC DNA]</scope>
    <source>
        <strain evidence="2 3">CGMCC 4.1877</strain>
    </source>
</reference>
<gene>
    <name evidence="2" type="ORF">SAMN05216207_11096</name>
</gene>
<dbReference type="PANTHER" id="PTHR40763">
    <property type="entry name" value="MEMBRANE PROTEIN-RELATED"/>
    <property type="match status" value="1"/>
</dbReference>
<organism evidence="2 3">
    <name type="scientific">Pseudonocardia ammonioxydans</name>
    <dbReference type="NCBI Taxonomy" id="260086"/>
    <lineage>
        <taxon>Bacteria</taxon>
        <taxon>Bacillati</taxon>
        <taxon>Actinomycetota</taxon>
        <taxon>Actinomycetes</taxon>
        <taxon>Pseudonocardiales</taxon>
        <taxon>Pseudonocardiaceae</taxon>
        <taxon>Pseudonocardia</taxon>
    </lineage>
</organism>
<evidence type="ECO:0000259" key="1">
    <source>
        <dbReference type="Pfam" id="PF08044"/>
    </source>
</evidence>
<dbReference type="STRING" id="260086.SAMN05216207_11096"/>
<sequence length="66" mass="7374">MVTDPSSGEVRASDSERGLVVERLARALERRRLSVDEFDTRVSAAYAAVTRAELAELTRDLPGRLW</sequence>
<proteinExistence type="predicted"/>
<feature type="domain" description="DUF1707" evidence="1">
    <location>
        <begin position="10"/>
        <end position="62"/>
    </location>
</feature>
<dbReference type="AlphaFoldDB" id="A0A1I5IKF6"/>
<evidence type="ECO:0000313" key="3">
    <source>
        <dbReference type="Proteomes" id="UP000199614"/>
    </source>
</evidence>
<dbReference type="PANTHER" id="PTHR40763:SF4">
    <property type="entry name" value="DUF1707 DOMAIN-CONTAINING PROTEIN"/>
    <property type="match status" value="1"/>
</dbReference>
<name>A0A1I5IKF6_PSUAM</name>
<dbReference type="Pfam" id="PF08044">
    <property type="entry name" value="DUF1707"/>
    <property type="match status" value="1"/>
</dbReference>
<dbReference type="Proteomes" id="UP000199614">
    <property type="component" value="Unassembled WGS sequence"/>
</dbReference>
<accession>A0A1I5IKF6</accession>
<dbReference type="InterPro" id="IPR012551">
    <property type="entry name" value="DUF1707_SHOCT-like"/>
</dbReference>
<protein>
    <recommendedName>
        <fullName evidence="1">DUF1707 domain-containing protein</fullName>
    </recommendedName>
</protein>
<dbReference type="EMBL" id="FOUY01000109">
    <property type="protein sequence ID" value="SFO61023.1"/>
    <property type="molecule type" value="Genomic_DNA"/>
</dbReference>
<evidence type="ECO:0000313" key="2">
    <source>
        <dbReference type="EMBL" id="SFO61023.1"/>
    </source>
</evidence>